<dbReference type="SUPFAM" id="SSF52540">
    <property type="entry name" value="P-loop containing nucleoside triphosphate hydrolases"/>
    <property type="match status" value="1"/>
</dbReference>
<protein>
    <submittedName>
        <fullName evidence="3">STRUCTURAL MAINTENANCE OF CHROMOSOMES PROTEIN</fullName>
    </submittedName>
</protein>
<evidence type="ECO:0000256" key="1">
    <source>
        <dbReference type="SAM" id="Coils"/>
    </source>
</evidence>
<sequence>MTVKINSLAIENVKRVKAVQMELAQNGLTVIGGRNGQGKTSVLDAIAWALGGDKFKPSNAARDSSTIPPEIHIELSNGLIVERKGAKSNLKVIDPTGEKAGQKLLDSFIEKLALDLPKFMGMNSKDKANTLLQIIGIGAELAELDAKEAQRYNRRLEIGRIAKQKKSYADELEYYPDAPTEPVSASDLIKQQQEILAQNGENQRKREQLAKMTEEHETLIAQIAQLKASLEEAQAKQESLLADMETAQKTVAELVDESTEELETNIAQVDDINRKVRANQEKEKAQAEAEELSAEYNGLTAEIEAVKEAKNELLNKADLPLPELGVKDGELIYKGQQWDGMSGAEQLMVATAIIRKLNPECGFVLMDKLEQMDQETLKEFSEWLTNEGLQVIATRVGTDDSCSIIIEDGYVKESAAQPAEPKAWTPGTF</sequence>
<dbReference type="Pfam" id="PF13175">
    <property type="entry name" value="AAA_15"/>
    <property type="match status" value="1"/>
</dbReference>
<dbReference type="InterPro" id="IPR041685">
    <property type="entry name" value="AAA_GajA/Old/RecF-like"/>
</dbReference>
<dbReference type="PANTHER" id="PTHR32114:SF2">
    <property type="entry name" value="ABC TRANSPORTER ABCH.3"/>
    <property type="match status" value="1"/>
</dbReference>
<reference evidence="3" key="1">
    <citation type="journal article" date="2021" name="Proc. Natl. Acad. Sci. U.S.A.">
        <title>A Catalog of Tens of Thousands of Viruses from Human Metagenomes Reveals Hidden Associations with Chronic Diseases.</title>
        <authorList>
            <person name="Tisza M.J."/>
            <person name="Buck C.B."/>
        </authorList>
    </citation>
    <scope>NUCLEOTIDE SEQUENCE</scope>
    <source>
        <strain evidence="3">Ct1NJ1</strain>
    </source>
</reference>
<accession>A0A8S5RQV8</accession>
<dbReference type="EMBL" id="BK057790">
    <property type="protein sequence ID" value="DAE91846.1"/>
    <property type="molecule type" value="Genomic_DNA"/>
</dbReference>
<feature type="domain" description="Endonuclease GajA/Old nuclease/RecF-like AAA" evidence="2">
    <location>
        <begin position="4"/>
        <end position="299"/>
    </location>
</feature>
<proteinExistence type="predicted"/>
<organism evidence="3">
    <name type="scientific">Siphoviridae sp. ct1NJ1</name>
    <dbReference type="NCBI Taxonomy" id="2827557"/>
    <lineage>
        <taxon>Viruses</taxon>
        <taxon>Duplodnaviria</taxon>
        <taxon>Heunggongvirae</taxon>
        <taxon>Uroviricota</taxon>
        <taxon>Caudoviricetes</taxon>
    </lineage>
</organism>
<feature type="coiled-coil region" evidence="1">
    <location>
        <begin position="195"/>
        <end position="316"/>
    </location>
</feature>
<evidence type="ECO:0000259" key="2">
    <source>
        <dbReference type="Pfam" id="PF13175"/>
    </source>
</evidence>
<dbReference type="Gene3D" id="3.40.50.300">
    <property type="entry name" value="P-loop containing nucleotide triphosphate hydrolases"/>
    <property type="match status" value="1"/>
</dbReference>
<dbReference type="PANTHER" id="PTHR32114">
    <property type="entry name" value="ABC TRANSPORTER ABCH.3"/>
    <property type="match status" value="1"/>
</dbReference>
<dbReference type="InterPro" id="IPR027417">
    <property type="entry name" value="P-loop_NTPase"/>
</dbReference>
<evidence type="ECO:0000313" key="3">
    <source>
        <dbReference type="EMBL" id="DAE91846.1"/>
    </source>
</evidence>
<keyword evidence="1" id="KW-0175">Coiled coil</keyword>
<name>A0A8S5RQV8_9CAUD</name>